<dbReference type="Pfam" id="PF02386">
    <property type="entry name" value="TrkH"/>
    <property type="match status" value="1"/>
</dbReference>
<dbReference type="PIRSF" id="PIRSF006247">
    <property type="entry name" value="TrkH"/>
    <property type="match status" value="1"/>
</dbReference>
<comment type="subcellular location">
    <subcellularLocation>
        <location evidence="1">Cell inner membrane</location>
        <topology evidence="1">Multi-pass membrane protein</topology>
    </subcellularLocation>
</comment>
<keyword evidence="15" id="KW-1185">Reference proteome</keyword>
<name>F2NKV5_MARHT</name>
<feature type="transmembrane region" description="Helical" evidence="13">
    <location>
        <begin position="66"/>
        <end position="87"/>
    </location>
</feature>
<evidence type="ECO:0000256" key="4">
    <source>
        <dbReference type="ARBA" id="ARBA00022475"/>
    </source>
</evidence>
<dbReference type="KEGG" id="mhd:Marky_0391"/>
<evidence type="ECO:0000256" key="3">
    <source>
        <dbReference type="ARBA" id="ARBA00022448"/>
    </source>
</evidence>
<keyword evidence="10" id="KW-0406">Ion transport</keyword>
<keyword evidence="11 13" id="KW-0472">Membrane</keyword>
<feature type="binding site" evidence="12">
    <location>
        <position position="428"/>
    </location>
    <ligand>
        <name>K(+)</name>
        <dbReference type="ChEBI" id="CHEBI:29103"/>
    </ligand>
</feature>
<evidence type="ECO:0000256" key="13">
    <source>
        <dbReference type="SAM" id="Phobius"/>
    </source>
</evidence>
<evidence type="ECO:0000256" key="1">
    <source>
        <dbReference type="ARBA" id="ARBA00004429"/>
    </source>
</evidence>
<dbReference type="HOGENOM" id="CLU_030708_0_2_0"/>
<evidence type="ECO:0000256" key="11">
    <source>
        <dbReference type="ARBA" id="ARBA00023136"/>
    </source>
</evidence>
<dbReference type="PANTHER" id="PTHR32024">
    <property type="entry name" value="TRK SYSTEM POTASSIUM UPTAKE PROTEIN TRKG-RELATED"/>
    <property type="match status" value="1"/>
</dbReference>
<dbReference type="GO" id="GO:0046872">
    <property type="term" value="F:metal ion binding"/>
    <property type="evidence" value="ECO:0007669"/>
    <property type="project" value="UniProtKB-KW"/>
</dbReference>
<keyword evidence="8 12" id="KW-0630">Potassium</keyword>
<feature type="transmembrane region" description="Helical" evidence="13">
    <location>
        <begin position="131"/>
        <end position="157"/>
    </location>
</feature>
<evidence type="ECO:0000256" key="7">
    <source>
        <dbReference type="ARBA" id="ARBA00022692"/>
    </source>
</evidence>
<feature type="transmembrane region" description="Helical" evidence="13">
    <location>
        <begin position="321"/>
        <end position="343"/>
    </location>
</feature>
<sequence length="482" mass="52042">MSGFVLYVLGVSYISVALVLLGFAGLALLWGEDPRGFALAAGVGLALGGVLRARGTPKAEPRRAEGLFTVGVLWILVPLLGAIPYWVSGHLNFLDALFESVSGFTTTGATILDDFGKFNKSLFLWRGLTQWFGGIGIIVLFIAVLPHFAVAGRQLFFAEATGVQKDKLTPRLRHTAEAVLRVYLLLTALAVLGYALAGMPLYDALANALATVPAGGFSPSPTSFAAYPAAAQWVAVLFMYFAGANFLLMYKLIFGREIRPLLKDPEFKVYTLVVLAASAGFGFYHFVHHDYDLEASFRHSFFQATSILTSTGFASVDYETWVVPAQIILFFLMFISGSAGSAAGGPKLIRWLVVFAHMSRELRRTLHPNAVLPLRTGGKTVGEEVLRSVFAFMAFYFLLFGLGVLLITTAEGDFIVGFTASAAAIGNVGPGLGSVGPMGSYAALAPVSKLVMIFQMWAGRIELIPVLLLFNPETWRAVRRGR</sequence>
<feature type="transmembrane region" description="Helical" evidence="13">
    <location>
        <begin position="269"/>
        <end position="287"/>
    </location>
</feature>
<dbReference type="RefSeq" id="WP_013703199.1">
    <property type="nucleotide sequence ID" value="NC_015387.1"/>
</dbReference>
<gene>
    <name evidence="14" type="ordered locus">Marky_0391</name>
</gene>
<organism evidence="14 15">
    <name type="scientific">Marinithermus hydrothermalis (strain DSM 14884 / JCM 11576 / T1)</name>
    <dbReference type="NCBI Taxonomy" id="869210"/>
    <lineage>
        <taxon>Bacteria</taxon>
        <taxon>Thermotogati</taxon>
        <taxon>Deinococcota</taxon>
        <taxon>Deinococci</taxon>
        <taxon>Thermales</taxon>
        <taxon>Thermaceae</taxon>
        <taxon>Marinithermus</taxon>
    </lineage>
</organism>
<feature type="transmembrane region" description="Helical" evidence="13">
    <location>
        <begin position="385"/>
        <end position="407"/>
    </location>
</feature>
<dbReference type="GO" id="GO:0005886">
    <property type="term" value="C:plasma membrane"/>
    <property type="evidence" value="ECO:0007669"/>
    <property type="project" value="UniProtKB-SubCell"/>
</dbReference>
<reference evidence="14 15" key="1">
    <citation type="journal article" date="2012" name="Stand. Genomic Sci.">
        <title>Complete genome sequence of the aerobic, heterotroph Marinithermus hydrothermalis type strain (T1(T)) from a deep-sea hydrothermal vent chimney.</title>
        <authorList>
            <person name="Copeland A."/>
            <person name="Gu W."/>
            <person name="Yasawong M."/>
            <person name="Lapidus A."/>
            <person name="Lucas S."/>
            <person name="Deshpande S."/>
            <person name="Pagani I."/>
            <person name="Tapia R."/>
            <person name="Cheng J.F."/>
            <person name="Goodwin L.A."/>
            <person name="Pitluck S."/>
            <person name="Liolios K."/>
            <person name="Ivanova N."/>
            <person name="Mavromatis K."/>
            <person name="Mikhailova N."/>
            <person name="Pati A."/>
            <person name="Chen A."/>
            <person name="Palaniappan K."/>
            <person name="Land M."/>
            <person name="Pan C."/>
            <person name="Brambilla E.M."/>
            <person name="Rohde M."/>
            <person name="Tindall B.J."/>
            <person name="Sikorski J."/>
            <person name="Goker M."/>
            <person name="Detter J.C."/>
            <person name="Bristow J."/>
            <person name="Eisen J.A."/>
            <person name="Markowitz V."/>
            <person name="Hugenholtz P."/>
            <person name="Kyrpides N.C."/>
            <person name="Klenk H.P."/>
            <person name="Woyke T."/>
        </authorList>
    </citation>
    <scope>NUCLEOTIDE SEQUENCE [LARGE SCALE GENOMIC DNA]</scope>
    <source>
        <strain evidence="15">DSM 14884 / JCM 11576 / T1</strain>
    </source>
</reference>
<accession>F2NKV5</accession>
<dbReference type="EMBL" id="CP002630">
    <property type="protein sequence ID" value="AEB11144.1"/>
    <property type="molecule type" value="Genomic_DNA"/>
</dbReference>
<keyword evidence="4" id="KW-1003">Cell membrane</keyword>
<evidence type="ECO:0000256" key="10">
    <source>
        <dbReference type="ARBA" id="ARBA00023065"/>
    </source>
</evidence>
<proteinExistence type="inferred from homology"/>
<dbReference type="AlphaFoldDB" id="F2NKV5"/>
<feature type="transmembrane region" description="Helical" evidence="13">
    <location>
        <begin position="178"/>
        <end position="197"/>
    </location>
</feature>
<dbReference type="STRING" id="869210.Marky_0391"/>
<keyword evidence="9 13" id="KW-1133">Transmembrane helix</keyword>
<feature type="transmembrane region" description="Helical" evidence="13">
    <location>
        <begin position="450"/>
        <end position="470"/>
    </location>
</feature>
<dbReference type="PANTHER" id="PTHR32024:SF2">
    <property type="entry name" value="TRK SYSTEM POTASSIUM UPTAKE PROTEIN TRKG-RELATED"/>
    <property type="match status" value="1"/>
</dbReference>
<feature type="binding site" evidence="12">
    <location>
        <position position="106"/>
    </location>
    <ligand>
        <name>K(+)</name>
        <dbReference type="ChEBI" id="CHEBI:29103"/>
    </ligand>
</feature>
<keyword evidence="3" id="KW-0813">Transport</keyword>
<keyword evidence="12" id="KW-0479">Metal-binding</keyword>
<dbReference type="OrthoDB" id="9810952at2"/>
<dbReference type="InterPro" id="IPR004772">
    <property type="entry name" value="TrkH"/>
</dbReference>
<keyword evidence="7 13" id="KW-0812">Transmembrane</keyword>
<feature type="transmembrane region" description="Helical" evidence="13">
    <location>
        <begin position="230"/>
        <end position="248"/>
    </location>
</feature>
<keyword evidence="5" id="KW-0997">Cell inner membrane</keyword>
<evidence type="ECO:0000313" key="15">
    <source>
        <dbReference type="Proteomes" id="UP000007030"/>
    </source>
</evidence>
<feature type="binding site" evidence="12">
    <location>
        <position position="311"/>
    </location>
    <ligand>
        <name>K(+)</name>
        <dbReference type="ChEBI" id="CHEBI:29103"/>
    </ligand>
</feature>
<protein>
    <submittedName>
        <fullName evidence="14">Cation transporter</fullName>
    </submittedName>
</protein>
<evidence type="ECO:0000256" key="9">
    <source>
        <dbReference type="ARBA" id="ARBA00022989"/>
    </source>
</evidence>
<feature type="transmembrane region" description="Helical" evidence="13">
    <location>
        <begin position="7"/>
        <end position="30"/>
    </location>
</feature>
<evidence type="ECO:0000256" key="8">
    <source>
        <dbReference type="ARBA" id="ARBA00022958"/>
    </source>
</evidence>
<evidence type="ECO:0000256" key="2">
    <source>
        <dbReference type="ARBA" id="ARBA00009137"/>
    </source>
</evidence>
<dbReference type="GO" id="GO:0015379">
    <property type="term" value="F:potassium:chloride symporter activity"/>
    <property type="evidence" value="ECO:0007669"/>
    <property type="project" value="InterPro"/>
</dbReference>
<evidence type="ECO:0000256" key="12">
    <source>
        <dbReference type="PIRSR" id="PIRSR006247-1"/>
    </source>
</evidence>
<evidence type="ECO:0000256" key="6">
    <source>
        <dbReference type="ARBA" id="ARBA00022538"/>
    </source>
</evidence>
<feature type="transmembrane region" description="Helical" evidence="13">
    <location>
        <begin position="36"/>
        <end position="54"/>
    </location>
</feature>
<comment type="similarity">
    <text evidence="2">Belongs to the TrkH potassium transport family.</text>
</comment>
<dbReference type="InterPro" id="IPR003445">
    <property type="entry name" value="Cat_transpt"/>
</dbReference>
<evidence type="ECO:0000256" key="5">
    <source>
        <dbReference type="ARBA" id="ARBA00022519"/>
    </source>
</evidence>
<keyword evidence="6" id="KW-0633">Potassium transport</keyword>
<dbReference type="Proteomes" id="UP000007030">
    <property type="component" value="Chromosome"/>
</dbReference>
<feature type="binding site" evidence="12">
    <location>
        <position position="427"/>
    </location>
    <ligand>
        <name>K(+)</name>
        <dbReference type="ChEBI" id="CHEBI:29103"/>
    </ligand>
</feature>
<evidence type="ECO:0000313" key="14">
    <source>
        <dbReference type="EMBL" id="AEB11144.1"/>
    </source>
</evidence>
<feature type="binding site" evidence="12">
    <location>
        <position position="107"/>
    </location>
    <ligand>
        <name>K(+)</name>
        <dbReference type="ChEBI" id="CHEBI:29103"/>
    </ligand>
</feature>
<dbReference type="eggNOG" id="COG0168">
    <property type="taxonomic scope" value="Bacteria"/>
</dbReference>
<feature type="binding site" evidence="12">
    <location>
        <position position="215"/>
    </location>
    <ligand>
        <name>K(+)</name>
        <dbReference type="ChEBI" id="CHEBI:29103"/>
    </ligand>
</feature>